<gene>
    <name evidence="2" type="ORF">VTJ49DRAFT_5331</name>
</gene>
<protein>
    <recommendedName>
        <fullName evidence="1">F-box domain-containing protein</fullName>
    </recommendedName>
</protein>
<evidence type="ECO:0000313" key="3">
    <source>
        <dbReference type="Proteomes" id="UP001583172"/>
    </source>
</evidence>
<proteinExistence type="predicted"/>
<comment type="caution">
    <text evidence="2">The sequence shown here is derived from an EMBL/GenBank/DDBJ whole genome shotgun (WGS) entry which is preliminary data.</text>
</comment>
<dbReference type="PROSITE" id="PS50181">
    <property type="entry name" value="FBOX"/>
    <property type="match status" value="1"/>
</dbReference>
<name>A0ABR3V3Y4_HUMIN</name>
<sequence length="320" mass="36164">MNAEEQGTRLAQGMCSMDRNGTEPNSAVVVQLIAKTTSLSIGRDSEAGDSDSRYEQALGADAAVSESPNDAASWRKDRVEAQLDVGLRTYSRSPWAEEARGSQDGTDEYDTEMAVSKFHRGPGLLDLPNEVLFQILSHLEVCDLLATSRTSHRLRTLSLTPYLHRTRLRRTRLLLQPMLSSPSRPTLTDLARRSILLTHTEFTSRRLAHSLASIRLSRRLAARPTPETLVERCVLPAECLRWCQGKKGGAGSVAPSLVARKRAIERERMKDGLSRWLESVWKSEMVRREENVRMVLERAGVGRVWRLRRYWERVGRGEQM</sequence>
<feature type="domain" description="F-box" evidence="1">
    <location>
        <begin position="121"/>
        <end position="171"/>
    </location>
</feature>
<keyword evidence="3" id="KW-1185">Reference proteome</keyword>
<dbReference type="CDD" id="cd09917">
    <property type="entry name" value="F-box_SF"/>
    <property type="match status" value="1"/>
</dbReference>
<evidence type="ECO:0000313" key="2">
    <source>
        <dbReference type="EMBL" id="KAL1836297.1"/>
    </source>
</evidence>
<accession>A0ABR3V3Y4</accession>
<dbReference type="InterPro" id="IPR001810">
    <property type="entry name" value="F-box_dom"/>
</dbReference>
<dbReference type="Gene3D" id="1.20.1280.50">
    <property type="match status" value="1"/>
</dbReference>
<dbReference type="InterPro" id="IPR036047">
    <property type="entry name" value="F-box-like_dom_sf"/>
</dbReference>
<organism evidence="2 3">
    <name type="scientific">Humicola insolens</name>
    <name type="common">Soft-rot fungus</name>
    <dbReference type="NCBI Taxonomy" id="85995"/>
    <lineage>
        <taxon>Eukaryota</taxon>
        <taxon>Fungi</taxon>
        <taxon>Dikarya</taxon>
        <taxon>Ascomycota</taxon>
        <taxon>Pezizomycotina</taxon>
        <taxon>Sordariomycetes</taxon>
        <taxon>Sordariomycetidae</taxon>
        <taxon>Sordariales</taxon>
        <taxon>Chaetomiaceae</taxon>
        <taxon>Mycothermus</taxon>
    </lineage>
</organism>
<dbReference type="Proteomes" id="UP001583172">
    <property type="component" value="Unassembled WGS sequence"/>
</dbReference>
<dbReference type="EMBL" id="JAZGSY010000433">
    <property type="protein sequence ID" value="KAL1836297.1"/>
    <property type="molecule type" value="Genomic_DNA"/>
</dbReference>
<evidence type="ECO:0000259" key="1">
    <source>
        <dbReference type="PROSITE" id="PS50181"/>
    </source>
</evidence>
<dbReference type="Pfam" id="PF12937">
    <property type="entry name" value="F-box-like"/>
    <property type="match status" value="1"/>
</dbReference>
<dbReference type="Gene3D" id="6.10.140.2040">
    <property type="match status" value="1"/>
</dbReference>
<dbReference type="SMART" id="SM00256">
    <property type="entry name" value="FBOX"/>
    <property type="match status" value="1"/>
</dbReference>
<reference evidence="2 3" key="1">
    <citation type="journal article" date="2024" name="Commun. Biol.">
        <title>Comparative genomic analysis of thermophilic fungi reveals convergent evolutionary adaptations and gene losses.</title>
        <authorList>
            <person name="Steindorff A.S."/>
            <person name="Aguilar-Pontes M.V."/>
            <person name="Robinson A.J."/>
            <person name="Andreopoulos B."/>
            <person name="LaButti K."/>
            <person name="Kuo A."/>
            <person name="Mondo S."/>
            <person name="Riley R."/>
            <person name="Otillar R."/>
            <person name="Haridas S."/>
            <person name="Lipzen A."/>
            <person name="Grimwood J."/>
            <person name="Schmutz J."/>
            <person name="Clum A."/>
            <person name="Reid I.D."/>
            <person name="Moisan M.C."/>
            <person name="Butler G."/>
            <person name="Nguyen T.T.M."/>
            <person name="Dewar K."/>
            <person name="Conant G."/>
            <person name="Drula E."/>
            <person name="Henrissat B."/>
            <person name="Hansel C."/>
            <person name="Singer S."/>
            <person name="Hutchinson M.I."/>
            <person name="de Vries R.P."/>
            <person name="Natvig D.O."/>
            <person name="Powell A.J."/>
            <person name="Tsang A."/>
            <person name="Grigoriev I.V."/>
        </authorList>
    </citation>
    <scope>NUCLEOTIDE SEQUENCE [LARGE SCALE GENOMIC DNA]</scope>
    <source>
        <strain evidence="2 3">CBS 620.91</strain>
    </source>
</reference>
<dbReference type="SUPFAM" id="SSF81383">
    <property type="entry name" value="F-box domain"/>
    <property type="match status" value="1"/>
</dbReference>